<dbReference type="InterPro" id="IPR016161">
    <property type="entry name" value="Ald_DH/histidinol_DH"/>
</dbReference>
<dbReference type="EMBL" id="OBML01000011">
    <property type="protein sequence ID" value="SOC21222.1"/>
    <property type="molecule type" value="Genomic_DNA"/>
</dbReference>
<dbReference type="CDD" id="cd07129">
    <property type="entry name" value="ALDH_KGSADH"/>
    <property type="match status" value="1"/>
</dbReference>
<dbReference type="InterPro" id="IPR016163">
    <property type="entry name" value="Ald_DH_C"/>
</dbReference>
<organism evidence="3 4">
    <name type="scientific">Stappia indica</name>
    <dbReference type="NCBI Taxonomy" id="538381"/>
    <lineage>
        <taxon>Bacteria</taxon>
        <taxon>Pseudomonadati</taxon>
        <taxon>Pseudomonadota</taxon>
        <taxon>Alphaproteobacteria</taxon>
        <taxon>Hyphomicrobiales</taxon>
        <taxon>Stappiaceae</taxon>
        <taxon>Stappia</taxon>
    </lineage>
</organism>
<dbReference type="PANTHER" id="PTHR43353:SF3">
    <property type="entry name" value="ALDEHYDE DEHYDROGENASE-RELATED"/>
    <property type="match status" value="1"/>
</dbReference>
<dbReference type="InterPro" id="IPR050740">
    <property type="entry name" value="Aldehyde_DH_Superfamily"/>
</dbReference>
<dbReference type="OrthoDB" id="9770537at2"/>
<dbReference type="InterPro" id="IPR016162">
    <property type="entry name" value="Ald_DH_N"/>
</dbReference>
<keyword evidence="4" id="KW-1185">Reference proteome</keyword>
<name>A0A285TGP0_9HYPH</name>
<dbReference type="Gene3D" id="3.40.309.10">
    <property type="entry name" value="Aldehyde Dehydrogenase, Chain A, domain 2"/>
    <property type="match status" value="1"/>
</dbReference>
<sequence>MPNGHHLVAGDWIAGPGAFHALDPATGEQLAPAFAEADEALVDKAVRAAEAAFPDYAARPVAERAAFLRRIAREMEIDGEAIVARAMRESGLPETRLTGELGRTTGQLRFFADWIEAGHCFDARIDTAQPDRTPLPRPDIRSILRPLGPVAVFGASNFPLAFSTTGGDTASALAAGCPVVVKGHPAHPGTAELVARAVAAAIRACHMPAGTFSLLQGAGHASGAALVAHPLISAVGFTGSLRGGRALFDVAVSRPQPIPFYGELGSINPVFALPAALAARAATLGADWARSLTLGTGQFCTNPGVVVALEGDGLEAFLNAADDVLAGVPAQAMLTPGIAGAYRRAVDARAGDAALSKRAASASSGETPGGCHVTPAVFETTAAAFLASHALQEEVFGPAAVVVRCRSEEERLAVAAALEGQLTATLLMEPGDAGDMATARKLVPVLERKAGRLLVNGFSTGVEVCHSMMHGGPYPASTDTRSTSVGSRAILRFLRPVAYQNLPAELLPEGLGDDAESPRLVDGTPR</sequence>
<dbReference type="InterPro" id="IPR015590">
    <property type="entry name" value="Aldehyde_DH_dom"/>
</dbReference>
<accession>A0A285TGP0</accession>
<dbReference type="Pfam" id="PF00171">
    <property type="entry name" value="Aldedh"/>
    <property type="match status" value="1"/>
</dbReference>
<dbReference type="RefSeq" id="WP_097175957.1">
    <property type="nucleotide sequence ID" value="NZ_OBML01000011.1"/>
</dbReference>
<keyword evidence="1" id="KW-0560">Oxidoreductase</keyword>
<dbReference type="PANTHER" id="PTHR43353">
    <property type="entry name" value="SUCCINATE-SEMIALDEHYDE DEHYDROGENASE, MITOCHONDRIAL"/>
    <property type="match status" value="1"/>
</dbReference>
<dbReference type="Gene3D" id="3.40.605.10">
    <property type="entry name" value="Aldehyde Dehydrogenase, Chain A, domain 1"/>
    <property type="match status" value="1"/>
</dbReference>
<dbReference type="InterPro" id="IPR044151">
    <property type="entry name" value="ALDH_KGSADH"/>
</dbReference>
<evidence type="ECO:0000313" key="3">
    <source>
        <dbReference type="EMBL" id="SOC21222.1"/>
    </source>
</evidence>
<evidence type="ECO:0000259" key="2">
    <source>
        <dbReference type="Pfam" id="PF00171"/>
    </source>
</evidence>
<evidence type="ECO:0000313" key="4">
    <source>
        <dbReference type="Proteomes" id="UP000219331"/>
    </source>
</evidence>
<dbReference type="Proteomes" id="UP000219331">
    <property type="component" value="Unassembled WGS sequence"/>
</dbReference>
<feature type="domain" description="Aldehyde dehydrogenase" evidence="2">
    <location>
        <begin position="18"/>
        <end position="472"/>
    </location>
</feature>
<dbReference type="STRING" id="538381.GCA_001696535_01827"/>
<proteinExistence type="predicted"/>
<reference evidence="3 4" key="1">
    <citation type="submission" date="2017-08" db="EMBL/GenBank/DDBJ databases">
        <authorList>
            <person name="de Groot N.N."/>
        </authorList>
    </citation>
    <scope>NUCLEOTIDE SEQUENCE [LARGE SCALE GENOMIC DNA]</scope>
    <source>
        <strain evidence="3 4">USBA 352</strain>
    </source>
</reference>
<evidence type="ECO:0000256" key="1">
    <source>
        <dbReference type="ARBA" id="ARBA00023002"/>
    </source>
</evidence>
<gene>
    <name evidence="3" type="ORF">SAMN05421512_11117</name>
</gene>
<dbReference type="GO" id="GO:0016620">
    <property type="term" value="F:oxidoreductase activity, acting on the aldehyde or oxo group of donors, NAD or NADP as acceptor"/>
    <property type="evidence" value="ECO:0007669"/>
    <property type="project" value="InterPro"/>
</dbReference>
<dbReference type="SUPFAM" id="SSF53720">
    <property type="entry name" value="ALDH-like"/>
    <property type="match status" value="1"/>
</dbReference>
<dbReference type="AlphaFoldDB" id="A0A285TGP0"/>
<protein>
    <submittedName>
        <fullName evidence="3">NADP-dependent aldehyde dehydrogenase</fullName>
    </submittedName>
</protein>